<protein>
    <recommendedName>
        <fullName evidence="3">Major facilitator superfamily (MFS) profile domain-containing protein</fullName>
    </recommendedName>
</protein>
<dbReference type="Proteomes" id="UP001149163">
    <property type="component" value="Unassembled WGS sequence"/>
</dbReference>
<sequence>MKSEEPESDTHDLARPATEVGQCVNVQEADVKNETTAKQPQSLYCILSEKEKVFTICICSLGTFLGPVAGGMYLPAIGSLARDLHVSTANILLTLTTFRV</sequence>
<organism evidence="1 2">
    <name type="scientific">Penicillium canariense</name>
    <dbReference type="NCBI Taxonomy" id="189055"/>
    <lineage>
        <taxon>Eukaryota</taxon>
        <taxon>Fungi</taxon>
        <taxon>Dikarya</taxon>
        <taxon>Ascomycota</taxon>
        <taxon>Pezizomycotina</taxon>
        <taxon>Eurotiomycetes</taxon>
        <taxon>Eurotiomycetidae</taxon>
        <taxon>Eurotiales</taxon>
        <taxon>Aspergillaceae</taxon>
        <taxon>Penicillium</taxon>
    </lineage>
</organism>
<dbReference type="AlphaFoldDB" id="A0A9W9I618"/>
<dbReference type="RefSeq" id="XP_056542818.1">
    <property type="nucleotide sequence ID" value="XM_056687263.1"/>
</dbReference>
<reference evidence="1" key="2">
    <citation type="journal article" date="2023" name="IMA Fungus">
        <title>Comparative genomic study of the Penicillium genus elucidates a diverse pangenome and 15 lateral gene transfer events.</title>
        <authorList>
            <person name="Petersen C."/>
            <person name="Sorensen T."/>
            <person name="Nielsen M.R."/>
            <person name="Sondergaard T.E."/>
            <person name="Sorensen J.L."/>
            <person name="Fitzpatrick D.A."/>
            <person name="Frisvad J.C."/>
            <person name="Nielsen K.L."/>
        </authorList>
    </citation>
    <scope>NUCLEOTIDE SEQUENCE</scope>
    <source>
        <strain evidence="1">IBT 26290</strain>
    </source>
</reference>
<proteinExistence type="predicted"/>
<dbReference type="EMBL" id="JAPQKN010000003">
    <property type="protein sequence ID" value="KAJ5166357.1"/>
    <property type="molecule type" value="Genomic_DNA"/>
</dbReference>
<keyword evidence="2" id="KW-1185">Reference proteome</keyword>
<gene>
    <name evidence="1" type="ORF">N7482_005138</name>
</gene>
<comment type="caution">
    <text evidence="1">The sequence shown here is derived from an EMBL/GenBank/DDBJ whole genome shotgun (WGS) entry which is preliminary data.</text>
</comment>
<dbReference type="OrthoDB" id="2441642at2759"/>
<name>A0A9W9I618_9EURO</name>
<evidence type="ECO:0008006" key="3">
    <source>
        <dbReference type="Google" id="ProtNLM"/>
    </source>
</evidence>
<evidence type="ECO:0000313" key="1">
    <source>
        <dbReference type="EMBL" id="KAJ5166357.1"/>
    </source>
</evidence>
<dbReference type="GeneID" id="81426439"/>
<evidence type="ECO:0000313" key="2">
    <source>
        <dbReference type="Proteomes" id="UP001149163"/>
    </source>
</evidence>
<dbReference type="Gene3D" id="1.20.1720.10">
    <property type="entry name" value="Multidrug resistance protein D"/>
    <property type="match status" value="1"/>
</dbReference>
<reference evidence="1" key="1">
    <citation type="submission" date="2022-11" db="EMBL/GenBank/DDBJ databases">
        <authorList>
            <person name="Petersen C."/>
        </authorList>
    </citation>
    <scope>NUCLEOTIDE SEQUENCE</scope>
    <source>
        <strain evidence="1">IBT 26290</strain>
    </source>
</reference>
<accession>A0A9W9I618</accession>